<keyword evidence="4" id="KW-1185">Reference proteome</keyword>
<feature type="region of interest" description="Disordered" evidence="1">
    <location>
        <begin position="1"/>
        <end position="22"/>
    </location>
</feature>
<accession>A0A2T7A8Y7</accession>
<organism evidence="3 4">
    <name type="scientific">Tuber borchii</name>
    <name type="common">White truffle</name>
    <dbReference type="NCBI Taxonomy" id="42251"/>
    <lineage>
        <taxon>Eukaryota</taxon>
        <taxon>Fungi</taxon>
        <taxon>Dikarya</taxon>
        <taxon>Ascomycota</taxon>
        <taxon>Pezizomycotina</taxon>
        <taxon>Pezizomycetes</taxon>
        <taxon>Pezizales</taxon>
        <taxon>Tuberaceae</taxon>
        <taxon>Tuber</taxon>
    </lineage>
</organism>
<dbReference type="Proteomes" id="UP000244722">
    <property type="component" value="Unassembled WGS sequence"/>
</dbReference>
<gene>
    <name evidence="3" type="ORF">B9Z19DRAFT_1070414</name>
</gene>
<evidence type="ECO:0000256" key="2">
    <source>
        <dbReference type="SAM" id="Phobius"/>
    </source>
</evidence>
<keyword evidence="2" id="KW-0812">Transmembrane</keyword>
<evidence type="ECO:0000256" key="1">
    <source>
        <dbReference type="SAM" id="MobiDB-lite"/>
    </source>
</evidence>
<evidence type="ECO:0000313" key="4">
    <source>
        <dbReference type="Proteomes" id="UP000244722"/>
    </source>
</evidence>
<sequence>MPNDQPKVPSGKAATSSVKPDANVSLSPAAAAGISVASLIAVMILVGVCLSIWRRHLKRGANEPDFESVWDGQKFPRNVPTLGERSK</sequence>
<dbReference type="EMBL" id="NESQ01000002">
    <property type="protein sequence ID" value="PUU84198.1"/>
    <property type="molecule type" value="Genomic_DNA"/>
</dbReference>
<comment type="caution">
    <text evidence="3">The sequence shown here is derived from an EMBL/GenBank/DDBJ whole genome shotgun (WGS) entry which is preliminary data.</text>
</comment>
<reference evidence="3 4" key="1">
    <citation type="submission" date="2017-04" db="EMBL/GenBank/DDBJ databases">
        <title>Draft genome sequence of Tuber borchii Vittad., a whitish edible truffle.</title>
        <authorList>
            <consortium name="DOE Joint Genome Institute"/>
            <person name="Murat C."/>
            <person name="Kuo A."/>
            <person name="Barry K.W."/>
            <person name="Clum A."/>
            <person name="Dockter R.B."/>
            <person name="Fauchery L."/>
            <person name="Iotti M."/>
            <person name="Kohler A."/>
            <person name="Labutti K."/>
            <person name="Lindquist E.A."/>
            <person name="Lipzen A."/>
            <person name="Ohm R.A."/>
            <person name="Wang M."/>
            <person name="Grigoriev I.V."/>
            <person name="Zambonelli A."/>
            <person name="Martin F.M."/>
        </authorList>
    </citation>
    <scope>NUCLEOTIDE SEQUENCE [LARGE SCALE GENOMIC DNA]</scope>
    <source>
        <strain evidence="3 4">Tbo3840</strain>
    </source>
</reference>
<proteinExistence type="predicted"/>
<feature type="transmembrane region" description="Helical" evidence="2">
    <location>
        <begin position="29"/>
        <end position="53"/>
    </location>
</feature>
<keyword evidence="2" id="KW-1133">Transmembrane helix</keyword>
<dbReference type="OrthoDB" id="10620046at2759"/>
<name>A0A2T7A8Y7_TUBBO</name>
<evidence type="ECO:0000313" key="3">
    <source>
        <dbReference type="EMBL" id="PUU84198.1"/>
    </source>
</evidence>
<keyword evidence="2" id="KW-0472">Membrane</keyword>
<dbReference type="AlphaFoldDB" id="A0A2T7A8Y7"/>
<protein>
    <submittedName>
        <fullName evidence="3">Uncharacterized protein</fullName>
    </submittedName>
</protein>